<keyword evidence="13" id="KW-1185">Reference proteome</keyword>
<proteinExistence type="inferred from homology"/>
<sequence length="511" mass="57263">MINVWLFPCLLISFLLYSSIAVSVPKISSPSSQHLSHMGECEALLQFSHSFIIMRNASGYGCGNTYTSSVCCSVTSYPKTASWKNGTGCCSWDGVTCHRATNYVTGLDLSRSWLQGTFHSNSMLFSLPNLRWLNLAGCNFYGSQISPKFGTFTEMTHLNQSNFGFSGRVPLEISHLSRLVSLDLSNSNPIGLVAIENHSFKRIVHNLSQLRELVLEVLDLRANKFVGGLREIFVQETSLRTIRLSQNQLEGTLPRSLEYCKNLEVLDLSENELEGSFPYWLDTLPKLQVLVLRSNKFCGPIDSSKRNNHPFPKLRIFDLSNNKFYGPLPAKYIAKLKAMKNEVRGGLQYMGDEYYQDSIVVEMKGLKMELVKILTLFTTINFSINFFEGEIPDLIGDLKALKGLNFSHNSLSGNIPFSMGNLTNLEWLDLSSNKLAGKIPRGLADLASLSYLNLLNKQLVGQIPQSTQFDTVNRSFDWNSGLCGHPLPKARGNDAIQTHPSTSHEEEEKWD</sequence>
<organism evidence="13 14">
    <name type="scientific">Punica granatum</name>
    <name type="common">Pomegranate</name>
    <dbReference type="NCBI Taxonomy" id="22663"/>
    <lineage>
        <taxon>Eukaryota</taxon>
        <taxon>Viridiplantae</taxon>
        <taxon>Streptophyta</taxon>
        <taxon>Embryophyta</taxon>
        <taxon>Tracheophyta</taxon>
        <taxon>Spermatophyta</taxon>
        <taxon>Magnoliopsida</taxon>
        <taxon>eudicotyledons</taxon>
        <taxon>Gunneridae</taxon>
        <taxon>Pentapetalae</taxon>
        <taxon>rosids</taxon>
        <taxon>malvids</taxon>
        <taxon>Myrtales</taxon>
        <taxon>Lythraceae</taxon>
        <taxon>Punica</taxon>
    </lineage>
</organism>
<keyword evidence="3" id="KW-0433">Leucine-rich repeat</keyword>
<keyword evidence="5 12" id="KW-0732">Signal</keyword>
<dbReference type="Pfam" id="PF13855">
    <property type="entry name" value="LRR_8"/>
    <property type="match status" value="1"/>
</dbReference>
<keyword evidence="6" id="KW-0677">Repeat</keyword>
<dbReference type="PANTHER" id="PTHR48061:SF46">
    <property type="entry name" value="LEUCINE-RICH REPEAT-CONTAINING N-TERMINAL PLANT-TYPE DOMAIN-CONTAINING PROTEIN"/>
    <property type="match status" value="1"/>
</dbReference>
<reference evidence="14" key="2">
    <citation type="submission" date="2025-08" db="UniProtKB">
        <authorList>
            <consortium name="RefSeq"/>
        </authorList>
    </citation>
    <scope>IDENTIFICATION</scope>
    <source>
        <tissue evidence="14">Leaf</tissue>
    </source>
</reference>
<evidence type="ECO:0000256" key="8">
    <source>
        <dbReference type="ARBA" id="ARBA00023136"/>
    </source>
</evidence>
<dbReference type="PANTHER" id="PTHR48061">
    <property type="entry name" value="LEUCINE-RICH REPEAT RECEPTOR PROTEIN KINASE EMS1-LIKE-RELATED"/>
    <property type="match status" value="1"/>
</dbReference>
<feature type="chain" id="PRO_5027789575" evidence="12">
    <location>
        <begin position="22"/>
        <end position="511"/>
    </location>
</feature>
<evidence type="ECO:0000256" key="2">
    <source>
        <dbReference type="ARBA" id="ARBA00009592"/>
    </source>
</evidence>
<evidence type="ECO:0000256" key="12">
    <source>
        <dbReference type="SAM" id="SignalP"/>
    </source>
</evidence>
<dbReference type="OrthoDB" id="442066at2759"/>
<dbReference type="InterPro" id="IPR032675">
    <property type="entry name" value="LRR_dom_sf"/>
</dbReference>
<feature type="signal peptide" evidence="12">
    <location>
        <begin position="1"/>
        <end position="21"/>
    </location>
</feature>
<evidence type="ECO:0000256" key="7">
    <source>
        <dbReference type="ARBA" id="ARBA00022989"/>
    </source>
</evidence>
<dbReference type="Pfam" id="PF00560">
    <property type="entry name" value="LRR_1"/>
    <property type="match status" value="2"/>
</dbReference>
<dbReference type="PRINTS" id="PR00019">
    <property type="entry name" value="LEURICHRPT"/>
</dbReference>
<dbReference type="FunFam" id="3.80.10.10:FF:000041">
    <property type="entry name" value="LRR receptor-like serine/threonine-protein kinase ERECTA"/>
    <property type="match status" value="1"/>
</dbReference>
<dbReference type="InterPro" id="IPR001611">
    <property type="entry name" value="Leu-rich_rpt"/>
</dbReference>
<evidence type="ECO:0000256" key="10">
    <source>
        <dbReference type="ARBA" id="ARBA00023180"/>
    </source>
</evidence>
<gene>
    <name evidence="14" type="primary">LOC116214571</name>
</gene>
<evidence type="ECO:0000256" key="3">
    <source>
        <dbReference type="ARBA" id="ARBA00022614"/>
    </source>
</evidence>
<dbReference type="SUPFAM" id="SSF52058">
    <property type="entry name" value="L domain-like"/>
    <property type="match status" value="2"/>
</dbReference>
<dbReference type="Gene3D" id="3.80.10.10">
    <property type="entry name" value="Ribonuclease Inhibitor"/>
    <property type="match status" value="3"/>
</dbReference>
<dbReference type="FunFam" id="3.80.10.10:FF:000111">
    <property type="entry name" value="LRR receptor-like serine/threonine-protein kinase ERECTA"/>
    <property type="match status" value="1"/>
</dbReference>
<keyword evidence="10" id="KW-0325">Glycoprotein</keyword>
<evidence type="ECO:0000256" key="6">
    <source>
        <dbReference type="ARBA" id="ARBA00022737"/>
    </source>
</evidence>
<evidence type="ECO:0000256" key="9">
    <source>
        <dbReference type="ARBA" id="ARBA00023170"/>
    </source>
</evidence>
<accession>A0A6P8EKH9</accession>
<evidence type="ECO:0000256" key="4">
    <source>
        <dbReference type="ARBA" id="ARBA00022692"/>
    </source>
</evidence>
<evidence type="ECO:0000313" key="14">
    <source>
        <dbReference type="RefSeq" id="XP_031405816.1"/>
    </source>
</evidence>
<evidence type="ECO:0000256" key="11">
    <source>
        <dbReference type="SAM" id="MobiDB-lite"/>
    </source>
</evidence>
<evidence type="ECO:0000313" key="13">
    <source>
        <dbReference type="Proteomes" id="UP000515151"/>
    </source>
</evidence>
<evidence type="ECO:0000256" key="1">
    <source>
        <dbReference type="ARBA" id="ARBA00004479"/>
    </source>
</evidence>
<dbReference type="Proteomes" id="UP000515151">
    <property type="component" value="Chromosome 7"/>
</dbReference>
<protein>
    <submittedName>
        <fullName evidence="14">Receptor-like protein 35</fullName>
    </submittedName>
</protein>
<feature type="region of interest" description="Disordered" evidence="11">
    <location>
        <begin position="488"/>
        <end position="511"/>
    </location>
</feature>
<dbReference type="AlphaFoldDB" id="A0A6P8EKH9"/>
<keyword evidence="4" id="KW-0812">Transmembrane</keyword>
<feature type="compositionally biased region" description="Basic and acidic residues" evidence="11">
    <location>
        <begin position="502"/>
        <end position="511"/>
    </location>
</feature>
<dbReference type="InterPro" id="IPR046956">
    <property type="entry name" value="RLP23-like"/>
</dbReference>
<comment type="similarity">
    <text evidence="2">Belongs to the RLP family.</text>
</comment>
<dbReference type="GeneID" id="116214571"/>
<reference evidence="13" key="1">
    <citation type="journal article" date="2020" name="Plant Biotechnol. J.">
        <title>The pomegranate (Punica granatum L.) draft genome dissects genetic divergence between soft- and hard-seeded cultivars.</title>
        <authorList>
            <person name="Luo X."/>
            <person name="Li H."/>
            <person name="Wu Z."/>
            <person name="Yao W."/>
            <person name="Zhao P."/>
            <person name="Cao D."/>
            <person name="Yu H."/>
            <person name="Li K."/>
            <person name="Poudel K."/>
            <person name="Zhao D."/>
            <person name="Zhang F."/>
            <person name="Xia X."/>
            <person name="Chen L."/>
            <person name="Wang Q."/>
            <person name="Jing D."/>
            <person name="Cao S."/>
        </authorList>
    </citation>
    <scope>NUCLEOTIDE SEQUENCE [LARGE SCALE GENOMIC DNA]</scope>
    <source>
        <strain evidence="13">cv. Tunisia</strain>
    </source>
</reference>
<comment type="subcellular location">
    <subcellularLocation>
        <location evidence="1">Membrane</location>
        <topology evidence="1">Single-pass type I membrane protein</topology>
    </subcellularLocation>
</comment>
<dbReference type="GO" id="GO:0016020">
    <property type="term" value="C:membrane"/>
    <property type="evidence" value="ECO:0007669"/>
    <property type="project" value="UniProtKB-SubCell"/>
</dbReference>
<name>A0A6P8EKH9_PUNGR</name>
<evidence type="ECO:0000256" key="5">
    <source>
        <dbReference type="ARBA" id="ARBA00022729"/>
    </source>
</evidence>
<keyword evidence="9" id="KW-0675">Receptor</keyword>
<keyword evidence="7" id="KW-1133">Transmembrane helix</keyword>
<keyword evidence="8" id="KW-0472">Membrane</keyword>
<dbReference type="RefSeq" id="XP_031405816.1">
    <property type="nucleotide sequence ID" value="XM_031549956.1"/>
</dbReference>